<reference evidence="3 4" key="1">
    <citation type="journal article" date="2023" name="Int. J. Syst. Evol. Microbiol.">
        <title>Winogradskyella bathintestinalis sp. nov., isolated from the intestine of the deep-sea loosejaw dragonfish, Malacosteus niger.</title>
        <authorList>
            <person name="Uniacke-Lowe S."/>
            <person name="Johnson C.N."/>
            <person name="Stanton C."/>
            <person name="Hill C."/>
            <person name="Ross P."/>
        </authorList>
    </citation>
    <scope>NUCLEOTIDE SEQUENCE [LARGE SCALE GENOMIC DNA]</scope>
    <source>
        <strain evidence="3 4">APC 3343</strain>
    </source>
</reference>
<evidence type="ECO:0000256" key="1">
    <source>
        <dbReference type="ARBA" id="ARBA00022737"/>
    </source>
</evidence>
<dbReference type="RefSeq" id="WP_290206634.1">
    <property type="nucleotide sequence ID" value="NZ_JASDDK010000003.1"/>
</dbReference>
<dbReference type="InterPro" id="IPR003410">
    <property type="entry name" value="HYR_dom"/>
</dbReference>
<evidence type="ECO:0000259" key="2">
    <source>
        <dbReference type="PROSITE" id="PS50825"/>
    </source>
</evidence>
<organism evidence="3 4">
    <name type="scientific">Winogradskyella bathintestinalis</name>
    <dbReference type="NCBI Taxonomy" id="3035208"/>
    <lineage>
        <taxon>Bacteria</taxon>
        <taxon>Pseudomonadati</taxon>
        <taxon>Bacteroidota</taxon>
        <taxon>Flavobacteriia</taxon>
        <taxon>Flavobacteriales</taxon>
        <taxon>Flavobacteriaceae</taxon>
        <taxon>Winogradskyella</taxon>
    </lineage>
</organism>
<gene>
    <name evidence="3" type="ORF">QMA06_09600</name>
</gene>
<sequence>MINHYSKFFTFFITLIFLSGNSGHASVIENYVSIDDDLEHIYSDSTNSENSNYFAIYSYNTIANYISILPEVSRVNDNTSLSATISACPNDISVNVDSGRCDAVVTFAALPTTDIPNYSMVLTSTLGSGSTFPIGETTVTYVETANNGTDPDGDTCTFTVTVTDNEPPIITLIGAATITLEACTDAYTELGANTTDNCTVGTVTVGGDTVDANTPGIYTVTYNATDTNGVAADEVTRIITVSDTTKPVINLIGAATITLEACSGTYTELGANATDNCSVGALTVGGDTVDANTPGIYTVTYNVTDTNGVAADEVTRVVTVNDTTKPVINLNGAATITLEACSDTYTELGANATDNCSVGAVTVGGDTVDANTPGIYTVT</sequence>
<name>A0ABT7ZVB7_9FLAO</name>
<protein>
    <submittedName>
        <fullName evidence="3">DUF5011 domain-containing protein</fullName>
    </submittedName>
</protein>
<proteinExistence type="predicted"/>
<dbReference type="InterPro" id="IPR013783">
    <property type="entry name" value="Ig-like_fold"/>
</dbReference>
<comment type="caution">
    <text evidence="3">The sequence shown here is derived from an EMBL/GenBank/DDBJ whole genome shotgun (WGS) entry which is preliminary data.</text>
</comment>
<keyword evidence="1" id="KW-0677">Repeat</keyword>
<dbReference type="InterPro" id="IPR032179">
    <property type="entry name" value="Cry22Aa_Ig-like"/>
</dbReference>
<dbReference type="PANTHER" id="PTHR24273">
    <property type="entry name" value="FI04643P-RELATED"/>
    <property type="match status" value="1"/>
</dbReference>
<dbReference type="EMBL" id="JASDDK010000003">
    <property type="protein sequence ID" value="MDN3492976.1"/>
    <property type="molecule type" value="Genomic_DNA"/>
</dbReference>
<dbReference type="PANTHER" id="PTHR24273:SF32">
    <property type="entry name" value="HYALIN"/>
    <property type="match status" value="1"/>
</dbReference>
<accession>A0ABT7ZVB7</accession>
<keyword evidence="4" id="KW-1185">Reference proteome</keyword>
<evidence type="ECO:0000313" key="4">
    <source>
        <dbReference type="Proteomes" id="UP001231197"/>
    </source>
</evidence>
<dbReference type="Pfam" id="PF02494">
    <property type="entry name" value="HYR"/>
    <property type="match status" value="1"/>
</dbReference>
<evidence type="ECO:0000313" key="3">
    <source>
        <dbReference type="EMBL" id="MDN3492976.1"/>
    </source>
</evidence>
<dbReference type="Gene3D" id="2.60.40.10">
    <property type="entry name" value="Immunoglobulins"/>
    <property type="match status" value="3"/>
</dbReference>
<feature type="domain" description="HYR" evidence="2">
    <location>
        <begin position="78"/>
        <end position="164"/>
    </location>
</feature>
<feature type="non-terminal residue" evidence="3">
    <location>
        <position position="379"/>
    </location>
</feature>
<dbReference type="Pfam" id="PF16403">
    <property type="entry name" value="Bact_surface_Ig-like"/>
    <property type="match status" value="3"/>
</dbReference>
<dbReference type="PROSITE" id="PS50825">
    <property type="entry name" value="HYR"/>
    <property type="match status" value="1"/>
</dbReference>
<dbReference type="Proteomes" id="UP001231197">
    <property type="component" value="Unassembled WGS sequence"/>
</dbReference>